<evidence type="ECO:0000313" key="2">
    <source>
        <dbReference type="EMBL" id="NUA99367.1"/>
    </source>
</evidence>
<comment type="caution">
    <text evidence="2">The sequence shown here is derived from an EMBL/GenBank/DDBJ whole genome shotgun (WGS) entry which is preliminary data.</text>
</comment>
<gene>
    <name evidence="2" type="ORF">GBZ48_08695</name>
</gene>
<name>A0ABX2K9L1_9PROT</name>
<protein>
    <recommendedName>
        <fullName evidence="4">DUF707 domain-containing protein</fullName>
    </recommendedName>
</protein>
<evidence type="ECO:0000313" key="3">
    <source>
        <dbReference type="Proteomes" id="UP000605086"/>
    </source>
</evidence>
<keyword evidence="3" id="KW-1185">Reference proteome</keyword>
<proteinExistence type="predicted"/>
<dbReference type="EMBL" id="WHOS01000008">
    <property type="protein sequence ID" value="NUA99367.1"/>
    <property type="molecule type" value="Genomic_DNA"/>
</dbReference>
<reference evidence="2 3" key="1">
    <citation type="submission" date="2019-10" db="EMBL/GenBank/DDBJ databases">
        <title>Genome sequence of Azospirillum melinis.</title>
        <authorList>
            <person name="Ambrosini A."/>
            <person name="Sant'Anna F.H."/>
            <person name="Cassan F.D."/>
            <person name="Souza E.M."/>
            <person name="Passaglia L.M.P."/>
        </authorList>
    </citation>
    <scope>NUCLEOTIDE SEQUENCE [LARGE SCALE GENOMIC DNA]</scope>
    <source>
        <strain evidence="2 3">TMCY0552</strain>
    </source>
</reference>
<accession>A0ABX2K9L1</accession>
<organism evidence="2 3">
    <name type="scientific">Azospirillum melinis</name>
    <dbReference type="NCBI Taxonomy" id="328839"/>
    <lineage>
        <taxon>Bacteria</taxon>
        <taxon>Pseudomonadati</taxon>
        <taxon>Pseudomonadota</taxon>
        <taxon>Alphaproteobacteria</taxon>
        <taxon>Rhodospirillales</taxon>
        <taxon>Azospirillaceae</taxon>
        <taxon>Azospirillum</taxon>
    </lineage>
</organism>
<feature type="region of interest" description="Disordered" evidence="1">
    <location>
        <begin position="1"/>
        <end position="24"/>
    </location>
</feature>
<dbReference type="Proteomes" id="UP000605086">
    <property type="component" value="Unassembled WGS sequence"/>
</dbReference>
<dbReference type="RefSeq" id="WP_174470671.1">
    <property type="nucleotide sequence ID" value="NZ_JAGINN010000017.1"/>
</dbReference>
<evidence type="ECO:0000256" key="1">
    <source>
        <dbReference type="SAM" id="MobiDB-lite"/>
    </source>
</evidence>
<evidence type="ECO:0008006" key="4">
    <source>
        <dbReference type="Google" id="ProtNLM"/>
    </source>
</evidence>
<sequence>MCRRQANEFPINGRRPNNTMRPTGVRCSRAADLQTAEPRQAMKPVPPFKVAGLFVCHVRSERIERHFRRLVDQTGHMIDWHFMFNPDNRAEPQVDFAYRPPDSCMPARYREMAAHGGVQRGYLDVAIIPCVLSLDADFVWIVEYDVDYSGDWAQLFDQFSRNASDLLTTTVQPLAASRDWYYWQSAAMPASVSPDLAHRAFHPIMRLSRHFARTYGLIMSIAGWRGHYEFTLPTVALAGGFTVEDIGGQGPLCPPSRCGTNYENTPQDECLQPGTLIWRPSRPRYFAEDPSGFGRSNMIHHPVKPDVADWDMPA</sequence>